<protein>
    <submittedName>
        <fullName evidence="3">Repeat domain-containing protein</fullName>
    </submittedName>
</protein>
<dbReference type="Proteomes" id="UP000199321">
    <property type="component" value="Unassembled WGS sequence"/>
</dbReference>
<keyword evidence="4" id="KW-1185">Reference proteome</keyword>
<name>A0A1G7IZR5_9FLAO</name>
<evidence type="ECO:0000313" key="4">
    <source>
        <dbReference type="Proteomes" id="UP000199321"/>
    </source>
</evidence>
<dbReference type="SUPFAM" id="SSF69318">
    <property type="entry name" value="Integrin alpha N-terminal domain"/>
    <property type="match status" value="3"/>
</dbReference>
<dbReference type="Pfam" id="PF07593">
    <property type="entry name" value="UnbV_ASPIC"/>
    <property type="match status" value="1"/>
</dbReference>
<feature type="domain" description="ASPIC/UnbV" evidence="2">
    <location>
        <begin position="541"/>
        <end position="607"/>
    </location>
</feature>
<dbReference type="PANTHER" id="PTHR16026:SF0">
    <property type="entry name" value="CARTILAGE ACIDIC PROTEIN 1"/>
    <property type="match status" value="1"/>
</dbReference>
<dbReference type="Pfam" id="PF13517">
    <property type="entry name" value="FG-GAP_3"/>
    <property type="match status" value="6"/>
</dbReference>
<evidence type="ECO:0000256" key="1">
    <source>
        <dbReference type="ARBA" id="ARBA00022729"/>
    </source>
</evidence>
<dbReference type="RefSeq" id="WP_093145293.1">
    <property type="nucleotide sequence ID" value="NZ_BMWO01000006.1"/>
</dbReference>
<dbReference type="PROSITE" id="PS51257">
    <property type="entry name" value="PROKAR_LIPOPROTEIN"/>
    <property type="match status" value="1"/>
</dbReference>
<keyword evidence="1" id="KW-0732">Signal</keyword>
<evidence type="ECO:0000313" key="3">
    <source>
        <dbReference type="EMBL" id="SDF18232.1"/>
    </source>
</evidence>
<dbReference type="InterPro" id="IPR011519">
    <property type="entry name" value="UnbV_ASPIC"/>
</dbReference>
<evidence type="ECO:0000259" key="2">
    <source>
        <dbReference type="Pfam" id="PF07593"/>
    </source>
</evidence>
<dbReference type="STRING" id="227084.SAMN05421855_10815"/>
<dbReference type="InterPro" id="IPR028994">
    <property type="entry name" value="Integrin_alpha_N"/>
</dbReference>
<dbReference type="EMBL" id="FNBA01000008">
    <property type="protein sequence ID" value="SDF18232.1"/>
    <property type="molecule type" value="Genomic_DNA"/>
</dbReference>
<dbReference type="OrthoDB" id="9816120at2"/>
<dbReference type="Gene3D" id="2.130.10.130">
    <property type="entry name" value="Integrin alpha, N-terminal"/>
    <property type="match status" value="4"/>
</dbReference>
<dbReference type="InterPro" id="IPR013517">
    <property type="entry name" value="FG-GAP"/>
</dbReference>
<organism evidence="3 4">
    <name type="scientific">Ulvibacter litoralis</name>
    <dbReference type="NCBI Taxonomy" id="227084"/>
    <lineage>
        <taxon>Bacteria</taxon>
        <taxon>Pseudomonadati</taxon>
        <taxon>Bacteroidota</taxon>
        <taxon>Flavobacteriia</taxon>
        <taxon>Flavobacteriales</taxon>
        <taxon>Flavobacteriaceae</taxon>
        <taxon>Ulvibacter</taxon>
    </lineage>
</organism>
<gene>
    <name evidence="3" type="ORF">SAMN05421855_10815</name>
</gene>
<dbReference type="AlphaFoldDB" id="A0A1G7IZR5"/>
<sequence>MKHKLHHRFASFLYCQIKLIALISILLMVQSCNEKEVVVEEFSGPLFTSIASEASGVTFINALPETPEMNILTYQYLYNGAGVSVGDINNDGLADIFFNANFGPNHLYLNKGDFTFEEIGRTAGVGGKRAWSTGCTMVDINNDGFLDIYLSYSGNTEANFRKNELFINNGDLTFTEKASEYGLADTGYSTQASFFDYDKDGDLDMFMLNHPINPSLDLDFNKMVSERNIDAGDRLYRNDGGKFIDVSEAAGIISNSIGYGLSASIGDINNDGWPDVYVCNDFLERDYLYVNNGDGSFSEKAKEATRHISNFSMGSDMADFNNDGLLDLMVVDMVAEDNYRIKTNMSGMNPEKFYSAVNHGFHHQYMMNTLQMNNGNGTFSEVSKLAGVGNTDWSWAPLWADFDNDGLKDLFVTNGLRKEARNNDFVKKKKVLLKEMEKNPEQRLELLKKMLDEMPSTKLKNYSFKNGGDISFSNVTENWGLDEPSFSTGAAYADFDNDGDLDIVISNIDNPAFIYKNNGEKRKSNQYLKVKLKGPSQNTSGIGARITLKSGGDFQMKEHYLNHGYLSSMEDKLHFGLGTTTKIDSLWVEWPDGSRKVLANVAANKEILVAYEKGASAPLASLYKTAPTKMMAEVTEEIKIDYKHQENEYNDFEKESLLPHKMSMMGPGMAVADVNGDGLDDFYVGGAKGFAGKLYEQQVDGTFVETNASTLNKDAGNEDVAAVFFDVDQDGDQDLYLVSGGNEFEANSQQLQDRLYLNDGTGSFQKALNKLPKMVTSGGCVAVEDYDGDGDLDLFVGGRVIPGQYPKAPRSYLLRNDAGVFVDVTSEIAPGLLNPGLVTSAIWTDYDKDGKKDLMVTGEWMPITVYKNDTDGFVNVSEAIGLTNTEGWWYSITAGDFDNDGDEDYMLGNLGQNYKYQASLDNTFDIYYDDFDDNKTGDIVLSYKEDGKAVPLRGRQCSSEQMPFIKEKFGTYDEFAKASMEDIFDAKKLKNALHLEAKSFASVFIKNNGANNWEVVNLPRLAQLSSVNSMLVHDVDNDGNLDAILSGNLYASEVETPRNDAGNGLVLKGDGAGGFKALTLQKTGFFTPRDSKELHFLTIKNKLHIAVVNNNDVLQFFQF</sequence>
<dbReference type="InterPro" id="IPR027039">
    <property type="entry name" value="Crtac1"/>
</dbReference>
<dbReference type="PANTHER" id="PTHR16026">
    <property type="entry name" value="CARTILAGE ACIDIC PROTEIN 1"/>
    <property type="match status" value="1"/>
</dbReference>
<accession>A0A1G7IZR5</accession>
<reference evidence="3 4" key="1">
    <citation type="submission" date="2016-10" db="EMBL/GenBank/DDBJ databases">
        <authorList>
            <person name="de Groot N.N."/>
        </authorList>
    </citation>
    <scope>NUCLEOTIDE SEQUENCE [LARGE SCALE GENOMIC DNA]</scope>
    <source>
        <strain evidence="3 4">DSM 16195</strain>
    </source>
</reference>
<proteinExistence type="predicted"/>